<evidence type="ECO:0000259" key="5">
    <source>
        <dbReference type="PROSITE" id="PS50119"/>
    </source>
</evidence>
<dbReference type="EMBL" id="JABANP010000154">
    <property type="protein sequence ID" value="KAF4688356.1"/>
    <property type="molecule type" value="Genomic_DNA"/>
</dbReference>
<protein>
    <recommendedName>
        <fullName evidence="8">WW domain-containing protein</fullName>
    </recommendedName>
</protein>
<keyword evidence="2" id="KW-0175">Coiled coil</keyword>
<feature type="coiled-coil region" evidence="2">
    <location>
        <begin position="222"/>
        <end position="264"/>
    </location>
</feature>
<sequence>MLPPLTDRPWQRKRASGRHKLLMPRAPATSPPESTRSSTFASRLGGEESMRECTIRVLEIYKKQCDRDGYFDEAWEASESLRLLKYEQTRVLREEVRRRHAEELRSLQKYIQQQRTEYYRQWEEERLPNLKRAMEDIRESLVQRQALARDELHRKLRKRRYRVAASGKVLDMLARARSLTLRDDYGKARLLLGEVEKEDSRSRMEEQAHEEDRVCRLMRELADRQRKERTMVEGKIQDMRQEVLRQQQREFEDLERRAGRKLAALRTKQKKELSKMVRDGPSFEGGRTDEVTPVPASRPTCFSIIESLVGNKSPTMRAQAKAVSAAEELQDFRREREGQLIIREQAPLLVVSFGQKYSGPNSSKYKIEGKYHIPVNYKAILKWGDDEMVVLTRQGPFGPEFQIIYLPKSTVADDFTLFDWNSNMTQLWDELLTVLETMDEGGTRDMTVFTQGPWYVFGFTEDAVQLELDKGITLSTSAGVEFSPISSKEKDDTEDLVDGILYCEEPDKPTLEEYQRYLGVQPEVDDHFVWISHEFMNEPLPANYYQYTNAGMVYWVNAVTQESTWKHPHYDKYKKMLSAARINRPLPHWKTIMSFQVEFLFSELFNLNDPSKTDFDVPIETVNNVFELARIFKVDIKEEPYLTHVLKRALRHYADVVRSKRAVSGCGTAVREKANELEGEQVTSLRQCVECPDDNKEPAVLYCDNCKDMLCQPCFDRLHCKGQRQNHKRTWVELGICAECDSSLAQLHCVQCQDALCYSCYEQIHIRGGRRNHVPIVLRSFSLSMHTIPASSTFAFGAISPAAVTIGSNAARNLAISMSPWVVFEDECEVKVYYNIQTGECQRDLPMAPLNTSIESSIGGGFSYGWAESLTCT</sequence>
<dbReference type="Gene3D" id="4.10.640.40">
    <property type="entry name" value="Cytoplasmic polyadenylation element-binding protein, ZZ domain"/>
    <property type="match status" value="1"/>
</dbReference>
<feature type="region of interest" description="Disordered" evidence="3">
    <location>
        <begin position="1"/>
        <end position="45"/>
    </location>
</feature>
<proteinExistence type="predicted"/>
<dbReference type="SMART" id="SM00456">
    <property type="entry name" value="WW"/>
    <property type="match status" value="2"/>
</dbReference>
<keyword evidence="1" id="KW-0863">Zinc-finger</keyword>
<keyword evidence="1" id="KW-0479">Metal-binding</keyword>
<dbReference type="InterPro" id="IPR000315">
    <property type="entry name" value="Znf_B-box"/>
</dbReference>
<dbReference type="GO" id="GO:0008270">
    <property type="term" value="F:zinc ion binding"/>
    <property type="evidence" value="ECO:0007669"/>
    <property type="project" value="UniProtKB-KW"/>
</dbReference>
<dbReference type="InterPro" id="IPR001202">
    <property type="entry name" value="WW_dom"/>
</dbReference>
<dbReference type="OrthoDB" id="406045at2759"/>
<dbReference type="Pfam" id="PF22586">
    <property type="entry name" value="ANCHR-like_BBOX"/>
    <property type="match status" value="1"/>
</dbReference>
<feature type="domain" description="B box-type" evidence="5">
    <location>
        <begin position="686"/>
        <end position="732"/>
    </location>
</feature>
<name>A0A7J6NXU7_PEROL</name>
<evidence type="ECO:0000256" key="3">
    <source>
        <dbReference type="SAM" id="MobiDB-lite"/>
    </source>
</evidence>
<dbReference type="CDD" id="cd19757">
    <property type="entry name" value="Bbox1"/>
    <property type="match status" value="2"/>
</dbReference>
<keyword evidence="1" id="KW-0862">Zinc</keyword>
<dbReference type="PROSITE" id="PS50020">
    <property type="entry name" value="WW_DOMAIN_2"/>
    <property type="match status" value="1"/>
</dbReference>
<dbReference type="CDD" id="cd00201">
    <property type="entry name" value="WW"/>
    <property type="match status" value="1"/>
</dbReference>
<feature type="region of interest" description="Disordered" evidence="3">
    <location>
        <begin position="271"/>
        <end position="295"/>
    </location>
</feature>
<comment type="caution">
    <text evidence="6">The sequence shown here is derived from an EMBL/GenBank/DDBJ whole genome shotgun (WGS) entry which is preliminary data.</text>
</comment>
<dbReference type="SUPFAM" id="SSF51045">
    <property type="entry name" value="WW domain"/>
    <property type="match status" value="1"/>
</dbReference>
<evidence type="ECO:0000256" key="1">
    <source>
        <dbReference type="PROSITE-ProRule" id="PRU00024"/>
    </source>
</evidence>
<dbReference type="InterPro" id="IPR036020">
    <property type="entry name" value="WW_dom_sf"/>
</dbReference>
<gene>
    <name evidence="6" type="ORF">FOZ60_002888</name>
</gene>
<feature type="domain" description="B box-type" evidence="5">
    <location>
        <begin position="732"/>
        <end position="776"/>
    </location>
</feature>
<evidence type="ECO:0000313" key="7">
    <source>
        <dbReference type="Proteomes" id="UP000541610"/>
    </source>
</evidence>
<dbReference type="SMART" id="SM00336">
    <property type="entry name" value="BBOX"/>
    <property type="match status" value="2"/>
</dbReference>
<dbReference type="PROSITE" id="PS50119">
    <property type="entry name" value="ZF_BBOX"/>
    <property type="match status" value="2"/>
</dbReference>
<dbReference type="AlphaFoldDB" id="A0A7J6NXU7"/>
<feature type="domain" description="WW" evidence="4">
    <location>
        <begin position="538"/>
        <end position="570"/>
    </location>
</feature>
<accession>A0A7J6NXU7</accession>
<evidence type="ECO:0000313" key="6">
    <source>
        <dbReference type="EMBL" id="KAF4688356.1"/>
    </source>
</evidence>
<dbReference type="InterPro" id="IPR038446">
    <property type="entry name" value="CEBP_ZZ_sf"/>
</dbReference>
<evidence type="ECO:0000259" key="4">
    <source>
        <dbReference type="PROSITE" id="PS50020"/>
    </source>
</evidence>
<reference evidence="6 7" key="1">
    <citation type="submission" date="2020-04" db="EMBL/GenBank/DDBJ databases">
        <title>Perkinsus olseni comparative genomics.</title>
        <authorList>
            <person name="Bogema D.R."/>
        </authorList>
    </citation>
    <scope>NUCLEOTIDE SEQUENCE [LARGE SCALE GENOMIC DNA]</scope>
    <source>
        <strain evidence="6">00978-12</strain>
    </source>
</reference>
<organism evidence="6 7">
    <name type="scientific">Perkinsus olseni</name>
    <name type="common">Perkinsus atlanticus</name>
    <dbReference type="NCBI Taxonomy" id="32597"/>
    <lineage>
        <taxon>Eukaryota</taxon>
        <taxon>Sar</taxon>
        <taxon>Alveolata</taxon>
        <taxon>Perkinsozoa</taxon>
        <taxon>Perkinsea</taxon>
        <taxon>Perkinsida</taxon>
        <taxon>Perkinsidae</taxon>
        <taxon>Perkinsus</taxon>
    </lineage>
</organism>
<evidence type="ECO:0008006" key="8">
    <source>
        <dbReference type="Google" id="ProtNLM"/>
    </source>
</evidence>
<dbReference type="Gene3D" id="3.30.1470.10">
    <property type="entry name" value="Photosystem I PsaD, reaction center subunit II"/>
    <property type="match status" value="1"/>
</dbReference>
<evidence type="ECO:0000256" key="2">
    <source>
        <dbReference type="SAM" id="Coils"/>
    </source>
</evidence>
<feature type="compositionally biased region" description="Basic residues" evidence="3">
    <location>
        <begin position="11"/>
        <end position="22"/>
    </location>
</feature>
<dbReference type="Proteomes" id="UP000541610">
    <property type="component" value="Unassembled WGS sequence"/>
</dbReference>
<feature type="compositionally biased region" description="Polar residues" evidence="3">
    <location>
        <begin position="31"/>
        <end position="41"/>
    </location>
</feature>